<dbReference type="GO" id="GO:0046872">
    <property type="term" value="F:metal ion binding"/>
    <property type="evidence" value="ECO:0007669"/>
    <property type="project" value="UniProtKB-KW"/>
</dbReference>
<dbReference type="InterPro" id="IPR039058">
    <property type="entry name" value="Yippee_fam"/>
</dbReference>
<proteinExistence type="inferred from homology"/>
<name>A0AAV9VF16_9PEZI</name>
<dbReference type="EMBL" id="JAVHNS010000003">
    <property type="protein sequence ID" value="KAK6360567.1"/>
    <property type="molecule type" value="Genomic_DNA"/>
</dbReference>
<keyword evidence="3" id="KW-0862">Zinc</keyword>
<evidence type="ECO:0000313" key="6">
    <source>
        <dbReference type="EMBL" id="KAK6360567.1"/>
    </source>
</evidence>
<keyword evidence="7" id="KW-1185">Reference proteome</keyword>
<evidence type="ECO:0000259" key="5">
    <source>
        <dbReference type="PROSITE" id="PS51792"/>
    </source>
</evidence>
<keyword evidence="2" id="KW-0479">Metal-binding</keyword>
<dbReference type="InterPro" id="IPR034751">
    <property type="entry name" value="Yippee"/>
</dbReference>
<organism evidence="6 7">
    <name type="scientific">Orbilia blumenaviensis</name>
    <dbReference type="NCBI Taxonomy" id="1796055"/>
    <lineage>
        <taxon>Eukaryota</taxon>
        <taxon>Fungi</taxon>
        <taxon>Dikarya</taxon>
        <taxon>Ascomycota</taxon>
        <taxon>Pezizomycotina</taxon>
        <taxon>Orbiliomycetes</taxon>
        <taxon>Orbiliales</taxon>
        <taxon>Orbiliaceae</taxon>
        <taxon>Orbilia</taxon>
    </lineage>
</organism>
<evidence type="ECO:0000256" key="4">
    <source>
        <dbReference type="SAM" id="MobiDB-lite"/>
    </source>
</evidence>
<feature type="region of interest" description="Disordered" evidence="4">
    <location>
        <begin position="312"/>
        <end position="342"/>
    </location>
</feature>
<comment type="similarity">
    <text evidence="1">Belongs to the yippee family.</text>
</comment>
<dbReference type="PROSITE" id="PS51792">
    <property type="entry name" value="YIPPEE"/>
    <property type="match status" value="1"/>
</dbReference>
<accession>A0AAV9VF16</accession>
<dbReference type="Proteomes" id="UP001373714">
    <property type="component" value="Unassembled WGS sequence"/>
</dbReference>
<dbReference type="Pfam" id="PF03226">
    <property type="entry name" value="Yippee-Mis18"/>
    <property type="match status" value="1"/>
</dbReference>
<dbReference type="AlphaFoldDB" id="A0AAV9VF16"/>
<gene>
    <name evidence="6" type="ORF">TWF730_006706</name>
</gene>
<evidence type="ECO:0000313" key="7">
    <source>
        <dbReference type="Proteomes" id="UP001373714"/>
    </source>
</evidence>
<protein>
    <recommendedName>
        <fullName evidence="5">Yippee domain-containing protein</fullName>
    </recommendedName>
</protein>
<feature type="region of interest" description="Disordered" evidence="4">
    <location>
        <begin position="141"/>
        <end position="204"/>
    </location>
</feature>
<reference evidence="6 7" key="1">
    <citation type="submission" date="2019-10" db="EMBL/GenBank/DDBJ databases">
        <authorList>
            <person name="Palmer J.M."/>
        </authorList>
    </citation>
    <scope>NUCLEOTIDE SEQUENCE [LARGE SCALE GENOMIC DNA]</scope>
    <source>
        <strain evidence="6 7">TWF730</strain>
    </source>
</reference>
<dbReference type="InterPro" id="IPR004910">
    <property type="entry name" value="Yippee/Mis18/Cereblon"/>
</dbReference>
<evidence type="ECO:0000256" key="2">
    <source>
        <dbReference type="ARBA" id="ARBA00022723"/>
    </source>
</evidence>
<evidence type="ECO:0000256" key="3">
    <source>
        <dbReference type="ARBA" id="ARBA00022833"/>
    </source>
</evidence>
<sequence>MTTSTINFPRFLLPAFPRWDSSLLKRHRPVEDVTETPVVTAVYGRRGSNILTDVSSSSDDDYYEEAHDVPVRHGRILSHDSGCIVSDDGDDEIEEERQVVEEGGESSDDGGRAYTYAPARRRISSSSADSLEIYLDTESGYGGSTDELTIPPLTAVSSSSGSHSHDQGNISPVAPRKRKFAFFPSKSRQKKNTPAPPKPTLSTTTTYLSCSSCRTNLCFSSSVISKGFTGRHGRAYLVTSLIPGNIIHGKPTSRSLQTGAHTVSDISCKVCGSILGWKYIHAEERGQKYKVGKYILETGRVDKVNYWDGRENDGLDEDGERRKGGKRAGWEPGWESLGEDDDVEVDLADEEELEEMFAGSWNKDKALRRRERRRATEEARRKVDSNV</sequence>
<evidence type="ECO:0000256" key="1">
    <source>
        <dbReference type="ARBA" id="ARBA00005613"/>
    </source>
</evidence>
<feature type="domain" description="Yippee" evidence="5">
    <location>
        <begin position="206"/>
        <end position="305"/>
    </location>
</feature>
<dbReference type="PANTHER" id="PTHR13848">
    <property type="entry name" value="PROTEIN YIPPEE-LIKE CG15309-RELATED"/>
    <property type="match status" value="1"/>
</dbReference>
<feature type="region of interest" description="Disordered" evidence="4">
    <location>
        <begin position="80"/>
        <end position="113"/>
    </location>
</feature>
<comment type="caution">
    <text evidence="6">The sequence shown here is derived from an EMBL/GenBank/DDBJ whole genome shotgun (WGS) entry which is preliminary data.</text>
</comment>